<dbReference type="InterPro" id="IPR011701">
    <property type="entry name" value="MFS"/>
</dbReference>
<proteinExistence type="predicted"/>
<dbReference type="GO" id="GO:0008028">
    <property type="term" value="F:monocarboxylic acid transmembrane transporter activity"/>
    <property type="evidence" value="ECO:0007669"/>
    <property type="project" value="TreeGrafter"/>
</dbReference>
<feature type="compositionally biased region" description="Basic and acidic residues" evidence="1">
    <location>
        <begin position="217"/>
        <end position="232"/>
    </location>
</feature>
<dbReference type="InterPro" id="IPR036259">
    <property type="entry name" value="MFS_trans_sf"/>
</dbReference>
<gene>
    <name evidence="3" type="ORF">X975_23327</name>
</gene>
<keyword evidence="2" id="KW-0472">Membrane</keyword>
<organism evidence="3 4">
    <name type="scientific">Stegodyphus mimosarum</name>
    <name type="common">African social velvet spider</name>
    <dbReference type="NCBI Taxonomy" id="407821"/>
    <lineage>
        <taxon>Eukaryota</taxon>
        <taxon>Metazoa</taxon>
        <taxon>Ecdysozoa</taxon>
        <taxon>Arthropoda</taxon>
        <taxon>Chelicerata</taxon>
        <taxon>Arachnida</taxon>
        <taxon>Araneae</taxon>
        <taxon>Araneomorphae</taxon>
        <taxon>Entelegynae</taxon>
        <taxon>Eresoidea</taxon>
        <taxon>Eresidae</taxon>
        <taxon>Stegodyphus</taxon>
    </lineage>
</organism>
<feature type="transmembrane region" description="Helical" evidence="2">
    <location>
        <begin position="78"/>
        <end position="97"/>
    </location>
</feature>
<keyword evidence="2" id="KW-1133">Transmembrane helix</keyword>
<feature type="region of interest" description="Disordered" evidence="1">
    <location>
        <begin position="1"/>
        <end position="31"/>
    </location>
</feature>
<dbReference type="SUPFAM" id="SSF103473">
    <property type="entry name" value="MFS general substrate transporter"/>
    <property type="match status" value="2"/>
</dbReference>
<feature type="non-terminal residue" evidence="3">
    <location>
        <position position="487"/>
    </location>
</feature>
<keyword evidence="2" id="KW-0812">Transmembrane</keyword>
<name>A0A087SWJ4_STEMI</name>
<dbReference type="Proteomes" id="UP000054359">
    <property type="component" value="Unassembled WGS sequence"/>
</dbReference>
<dbReference type="Pfam" id="PF07690">
    <property type="entry name" value="MFS_1"/>
    <property type="match status" value="1"/>
</dbReference>
<protein>
    <submittedName>
        <fullName evidence="3">Monocarboxylate transporter 9</fullName>
    </submittedName>
</protein>
<feature type="transmembrane region" description="Helical" evidence="2">
    <location>
        <begin position="395"/>
        <end position="414"/>
    </location>
</feature>
<sequence length="487" mass="53986">MPLNKENITKATSTSTVKNDHSKFEENNADVPKPPDGGWGWVIVFCSFMIQMIFFGISLSFGIYYVEFLRYFGESNGATSWVISIMNGMIFCVGPLASGLTKQFGCRTVTITGALLATFGLIVSIFAPYVTFLYLSIGICTEASGNDVGVYLPTVTAEISVNLPAVTNPEMNNCPHHSSFIHQIYSHKFKGRKNSASLLQTGFAPWRKSIYRVTSHRSREEVPKENPKRNNTSEHSTANRLSNCLFSPIIKDTFKEMTNFRLLKDNAFLVFTLSNFCTNIGLDVPYIYTKDRVIDMNIAEDTYASYVLSVIGISSTVSRIFFGYLSDLSCINRMWLFSSILIICGLSTAFSFFCQNYYLMAVYAAVFGGMSGGYNSLQSVILVDLVGLEKLTNGFGLLLLFEGVACLIGPPITGSLYDYTQSYNPGFYVSGFMMAFSGFVFFLIPFVQRVSEGKSVKAQDLANISSSTEIETSVIESKSKEEISTKM</sequence>
<dbReference type="PANTHER" id="PTHR11360:SF284">
    <property type="entry name" value="EG:103B4.3 PROTEIN-RELATED"/>
    <property type="match status" value="1"/>
</dbReference>
<dbReference type="FunFam" id="1.20.1250.20:FF:000505">
    <property type="entry name" value="Predicted protein"/>
    <property type="match status" value="1"/>
</dbReference>
<feature type="transmembrane region" description="Helical" evidence="2">
    <location>
        <begin position="267"/>
        <end position="288"/>
    </location>
</feature>
<dbReference type="InterPro" id="IPR050327">
    <property type="entry name" value="Proton-linked_MCT"/>
</dbReference>
<evidence type="ECO:0000256" key="1">
    <source>
        <dbReference type="SAM" id="MobiDB-lite"/>
    </source>
</evidence>
<evidence type="ECO:0000256" key="2">
    <source>
        <dbReference type="SAM" id="Phobius"/>
    </source>
</evidence>
<dbReference type="Gene3D" id="1.20.1250.20">
    <property type="entry name" value="MFS general substrate transporter like domains"/>
    <property type="match status" value="2"/>
</dbReference>
<feature type="transmembrane region" description="Helical" evidence="2">
    <location>
        <begin position="109"/>
        <end position="135"/>
    </location>
</feature>
<feature type="transmembrane region" description="Helical" evidence="2">
    <location>
        <begin position="303"/>
        <end position="322"/>
    </location>
</feature>
<feature type="transmembrane region" description="Helical" evidence="2">
    <location>
        <begin position="39"/>
        <end position="66"/>
    </location>
</feature>
<accession>A0A087SWJ4</accession>
<evidence type="ECO:0000313" key="4">
    <source>
        <dbReference type="Proteomes" id="UP000054359"/>
    </source>
</evidence>
<feature type="transmembrane region" description="Helical" evidence="2">
    <location>
        <begin position="334"/>
        <end position="353"/>
    </location>
</feature>
<dbReference type="CDD" id="cd17352">
    <property type="entry name" value="MFS_MCT_SLC16"/>
    <property type="match status" value="1"/>
</dbReference>
<feature type="region of interest" description="Disordered" evidence="1">
    <location>
        <begin position="215"/>
        <end position="236"/>
    </location>
</feature>
<feature type="transmembrane region" description="Helical" evidence="2">
    <location>
        <begin position="359"/>
        <end position="383"/>
    </location>
</feature>
<dbReference type="PANTHER" id="PTHR11360">
    <property type="entry name" value="MONOCARBOXYLATE TRANSPORTER"/>
    <property type="match status" value="1"/>
</dbReference>
<dbReference type="OMA" id="KRERCEW"/>
<dbReference type="EMBL" id="KK112269">
    <property type="protein sequence ID" value="KFM57233.1"/>
    <property type="molecule type" value="Genomic_DNA"/>
</dbReference>
<feature type="transmembrane region" description="Helical" evidence="2">
    <location>
        <begin position="426"/>
        <end position="447"/>
    </location>
</feature>
<dbReference type="OrthoDB" id="6511686at2759"/>
<reference evidence="3 4" key="1">
    <citation type="submission" date="2013-11" db="EMBL/GenBank/DDBJ databases">
        <title>Genome sequencing of Stegodyphus mimosarum.</title>
        <authorList>
            <person name="Bechsgaard J."/>
        </authorList>
    </citation>
    <scope>NUCLEOTIDE SEQUENCE [LARGE SCALE GENOMIC DNA]</scope>
</reference>
<keyword evidence="4" id="KW-1185">Reference proteome</keyword>
<evidence type="ECO:0000313" key="3">
    <source>
        <dbReference type="EMBL" id="KFM57233.1"/>
    </source>
</evidence>
<dbReference type="AlphaFoldDB" id="A0A087SWJ4"/>